<keyword evidence="6 11" id="KW-0732">Signal</keyword>
<evidence type="ECO:0000256" key="7">
    <source>
        <dbReference type="ARBA" id="ARBA00023157"/>
    </source>
</evidence>
<evidence type="ECO:0000256" key="3">
    <source>
        <dbReference type="ARBA" id="ARBA00010031"/>
    </source>
</evidence>
<keyword evidence="9" id="KW-0479">Metal-binding</keyword>
<proteinExistence type="inferred from homology"/>
<dbReference type="GO" id="GO:0046872">
    <property type="term" value="F:metal ion binding"/>
    <property type="evidence" value="ECO:0007669"/>
    <property type="project" value="UniProtKB-UniRule"/>
</dbReference>
<dbReference type="Proteomes" id="UP000275078">
    <property type="component" value="Unassembled WGS sequence"/>
</dbReference>
<dbReference type="InterPro" id="IPR008427">
    <property type="entry name" value="Extracellular_membr_CFEM_dom"/>
</dbReference>
<dbReference type="AlphaFoldDB" id="A0A3N4HB71"/>
<dbReference type="OrthoDB" id="3065412at2759"/>
<evidence type="ECO:0000256" key="8">
    <source>
        <dbReference type="ARBA" id="ARBA00023288"/>
    </source>
</evidence>
<feature type="domain" description="CFEM" evidence="12">
    <location>
        <begin position="5"/>
        <end position="115"/>
    </location>
</feature>
<evidence type="ECO:0000256" key="10">
    <source>
        <dbReference type="SAM" id="Phobius"/>
    </source>
</evidence>
<dbReference type="PROSITE" id="PS52012">
    <property type="entry name" value="CFEM"/>
    <property type="match status" value="1"/>
</dbReference>
<comment type="similarity">
    <text evidence="3">Belongs to the RBT5 family.</text>
</comment>
<dbReference type="Pfam" id="PF05730">
    <property type="entry name" value="CFEM"/>
    <property type="match status" value="1"/>
</dbReference>
<evidence type="ECO:0000256" key="1">
    <source>
        <dbReference type="ARBA" id="ARBA00004589"/>
    </source>
</evidence>
<evidence type="ECO:0000256" key="4">
    <source>
        <dbReference type="ARBA" id="ARBA00022525"/>
    </source>
</evidence>
<keyword evidence="5" id="KW-0336">GPI-anchor</keyword>
<keyword evidence="9" id="KW-0408">Iron</keyword>
<feature type="disulfide bond" evidence="9">
    <location>
        <begin position="55"/>
        <end position="88"/>
    </location>
</feature>
<gene>
    <name evidence="13" type="ORF">BJ508DRAFT_335757</name>
</gene>
<evidence type="ECO:0000313" key="14">
    <source>
        <dbReference type="Proteomes" id="UP000275078"/>
    </source>
</evidence>
<dbReference type="GO" id="GO:0005576">
    <property type="term" value="C:extracellular region"/>
    <property type="evidence" value="ECO:0007669"/>
    <property type="project" value="UniProtKB-SubCell"/>
</dbReference>
<feature type="transmembrane region" description="Helical" evidence="10">
    <location>
        <begin position="124"/>
        <end position="149"/>
    </location>
</feature>
<reference evidence="13 14" key="1">
    <citation type="journal article" date="2018" name="Nat. Ecol. Evol.">
        <title>Pezizomycetes genomes reveal the molecular basis of ectomycorrhizal truffle lifestyle.</title>
        <authorList>
            <person name="Murat C."/>
            <person name="Payen T."/>
            <person name="Noel B."/>
            <person name="Kuo A."/>
            <person name="Morin E."/>
            <person name="Chen J."/>
            <person name="Kohler A."/>
            <person name="Krizsan K."/>
            <person name="Balestrini R."/>
            <person name="Da Silva C."/>
            <person name="Montanini B."/>
            <person name="Hainaut M."/>
            <person name="Levati E."/>
            <person name="Barry K.W."/>
            <person name="Belfiori B."/>
            <person name="Cichocki N."/>
            <person name="Clum A."/>
            <person name="Dockter R.B."/>
            <person name="Fauchery L."/>
            <person name="Guy J."/>
            <person name="Iotti M."/>
            <person name="Le Tacon F."/>
            <person name="Lindquist E.A."/>
            <person name="Lipzen A."/>
            <person name="Malagnac F."/>
            <person name="Mello A."/>
            <person name="Molinier V."/>
            <person name="Miyauchi S."/>
            <person name="Poulain J."/>
            <person name="Riccioni C."/>
            <person name="Rubini A."/>
            <person name="Sitrit Y."/>
            <person name="Splivallo R."/>
            <person name="Traeger S."/>
            <person name="Wang M."/>
            <person name="Zifcakova L."/>
            <person name="Wipf D."/>
            <person name="Zambonelli A."/>
            <person name="Paolocci F."/>
            <person name="Nowrousian M."/>
            <person name="Ottonello S."/>
            <person name="Baldrian P."/>
            <person name="Spatafora J.W."/>
            <person name="Henrissat B."/>
            <person name="Nagy L.G."/>
            <person name="Aury J.M."/>
            <person name="Wincker P."/>
            <person name="Grigoriev I.V."/>
            <person name="Bonfante P."/>
            <person name="Martin F.M."/>
        </authorList>
    </citation>
    <scope>NUCLEOTIDE SEQUENCE [LARGE SCALE GENOMIC DNA]</scope>
    <source>
        <strain evidence="13 14">RN42</strain>
    </source>
</reference>
<organism evidence="13 14">
    <name type="scientific">Ascobolus immersus RN42</name>
    <dbReference type="NCBI Taxonomy" id="1160509"/>
    <lineage>
        <taxon>Eukaryota</taxon>
        <taxon>Fungi</taxon>
        <taxon>Dikarya</taxon>
        <taxon>Ascomycota</taxon>
        <taxon>Pezizomycotina</taxon>
        <taxon>Pezizomycetes</taxon>
        <taxon>Pezizales</taxon>
        <taxon>Ascobolaceae</taxon>
        <taxon>Ascobolus</taxon>
    </lineage>
</organism>
<sequence length="238" mass="25870">MRLLLIFGLLISTLFLHVAAKITSVNISTVPSCAVNCVQTELLQANCGWDTTCICSKNTAVQSITACVQESCNKSEINDSFKIMKSACADSGVNIDVPIDEAQPTTNANPSSRTHHSARQTTNLAIGLGVGFGAGTLLIVAGAFTFIYLRRRQRRMSAATIEPERKQPAVQQTVPNAGVIYAADIKSPKREFSVHHELDSSKEICEAPNSFVVELEGSRRDALTAGRSWMVDRSELIW</sequence>
<protein>
    <recommendedName>
        <fullName evidence="12">CFEM domain-containing protein</fullName>
    </recommendedName>
</protein>
<keyword evidence="4" id="KW-0964">Secreted</keyword>
<evidence type="ECO:0000256" key="2">
    <source>
        <dbReference type="ARBA" id="ARBA00004613"/>
    </source>
</evidence>
<dbReference type="GO" id="GO:0098552">
    <property type="term" value="C:side of membrane"/>
    <property type="evidence" value="ECO:0007669"/>
    <property type="project" value="UniProtKB-KW"/>
</dbReference>
<feature type="binding site" description="axial binding residue" evidence="9">
    <location>
        <position position="50"/>
    </location>
    <ligand>
        <name>heme</name>
        <dbReference type="ChEBI" id="CHEBI:30413"/>
    </ligand>
    <ligandPart>
        <name>Fe</name>
        <dbReference type="ChEBI" id="CHEBI:18248"/>
    </ligandPart>
</feature>
<dbReference type="STRING" id="1160509.A0A3N4HB71"/>
<evidence type="ECO:0000256" key="6">
    <source>
        <dbReference type="ARBA" id="ARBA00022729"/>
    </source>
</evidence>
<dbReference type="EMBL" id="ML119904">
    <property type="protein sequence ID" value="RPA71722.1"/>
    <property type="molecule type" value="Genomic_DNA"/>
</dbReference>
<keyword evidence="7 9" id="KW-1015">Disulfide bond</keyword>
<keyword evidence="10" id="KW-0472">Membrane</keyword>
<feature type="chain" id="PRO_5018063815" description="CFEM domain-containing protein" evidence="11">
    <location>
        <begin position="21"/>
        <end position="238"/>
    </location>
</feature>
<name>A0A3N4HB71_ASCIM</name>
<dbReference type="SMART" id="SM00747">
    <property type="entry name" value="CFEM"/>
    <property type="match status" value="1"/>
</dbReference>
<evidence type="ECO:0000313" key="13">
    <source>
        <dbReference type="EMBL" id="RPA71722.1"/>
    </source>
</evidence>
<accession>A0A3N4HB71</accession>
<evidence type="ECO:0000256" key="11">
    <source>
        <dbReference type="SAM" id="SignalP"/>
    </source>
</evidence>
<feature type="signal peptide" evidence="11">
    <location>
        <begin position="1"/>
        <end position="20"/>
    </location>
</feature>
<keyword evidence="10" id="KW-1133">Transmembrane helix</keyword>
<keyword evidence="9" id="KW-0349">Heme</keyword>
<keyword evidence="5" id="KW-0325">Glycoprotein</keyword>
<evidence type="ECO:0000256" key="5">
    <source>
        <dbReference type="ARBA" id="ARBA00022622"/>
    </source>
</evidence>
<comment type="caution">
    <text evidence="9">Lacks conserved residue(s) required for the propagation of feature annotation.</text>
</comment>
<keyword evidence="14" id="KW-1185">Reference proteome</keyword>
<evidence type="ECO:0000256" key="9">
    <source>
        <dbReference type="PROSITE-ProRule" id="PRU01356"/>
    </source>
</evidence>
<keyword evidence="8" id="KW-0449">Lipoprotein</keyword>
<keyword evidence="10" id="KW-0812">Transmembrane</keyword>
<evidence type="ECO:0000259" key="12">
    <source>
        <dbReference type="PROSITE" id="PS52012"/>
    </source>
</evidence>
<comment type="subcellular location">
    <subcellularLocation>
        <location evidence="1">Membrane</location>
        <topology evidence="1">Lipid-anchor</topology>
        <topology evidence="1">GPI-anchor</topology>
    </subcellularLocation>
    <subcellularLocation>
        <location evidence="2">Secreted</location>
    </subcellularLocation>
</comment>